<accession>A0AC60NWP3</accession>
<organism evidence="1 2">
    <name type="scientific">Ixodes persulcatus</name>
    <name type="common">Taiga tick</name>
    <dbReference type="NCBI Taxonomy" id="34615"/>
    <lineage>
        <taxon>Eukaryota</taxon>
        <taxon>Metazoa</taxon>
        <taxon>Ecdysozoa</taxon>
        <taxon>Arthropoda</taxon>
        <taxon>Chelicerata</taxon>
        <taxon>Arachnida</taxon>
        <taxon>Acari</taxon>
        <taxon>Parasitiformes</taxon>
        <taxon>Ixodida</taxon>
        <taxon>Ixodoidea</taxon>
        <taxon>Ixodidae</taxon>
        <taxon>Ixodinae</taxon>
        <taxon>Ixodes</taxon>
    </lineage>
</organism>
<name>A0AC60NWP3_IXOPE</name>
<proteinExistence type="predicted"/>
<dbReference type="Proteomes" id="UP000805193">
    <property type="component" value="Unassembled WGS sequence"/>
</dbReference>
<protein>
    <submittedName>
        <fullName evidence="1">Uncharacterized protein</fullName>
    </submittedName>
</protein>
<sequence>MVFKFVHLHKNTIKLLCSRNQLVLYAIFFVLGRGREVTKASVGDPNVRRRIVRSHAGGARVPPVADVSSLARGATRKLPEAGTGSTEPPTRNRSDPPHVPHCAAPGVASRNHLPSAPRLHSRSENRLCYTETPYASYTIQRRGPRSGQRADRAGARRPPREETAEAPRRSHPGASDSAGEESVLRAASGSASPYWVGTRAAPRDWHPWLTQAFLGRVEQVMRRGPSADAPATLVARLSPRQADETIPTGWPDAHK</sequence>
<keyword evidence="2" id="KW-1185">Reference proteome</keyword>
<evidence type="ECO:0000313" key="1">
    <source>
        <dbReference type="EMBL" id="KAG0411576.1"/>
    </source>
</evidence>
<gene>
    <name evidence="1" type="ORF">HPB47_011306</name>
</gene>
<comment type="caution">
    <text evidence="1">The sequence shown here is derived from an EMBL/GenBank/DDBJ whole genome shotgun (WGS) entry which is preliminary data.</text>
</comment>
<evidence type="ECO:0000313" key="2">
    <source>
        <dbReference type="Proteomes" id="UP000805193"/>
    </source>
</evidence>
<dbReference type="EMBL" id="JABSTQ010011420">
    <property type="protein sequence ID" value="KAG0411576.1"/>
    <property type="molecule type" value="Genomic_DNA"/>
</dbReference>
<reference evidence="1 2" key="1">
    <citation type="journal article" date="2020" name="Cell">
        <title>Large-Scale Comparative Analyses of Tick Genomes Elucidate Their Genetic Diversity and Vector Capacities.</title>
        <authorList>
            <consortium name="Tick Genome and Microbiome Consortium (TIGMIC)"/>
            <person name="Jia N."/>
            <person name="Wang J."/>
            <person name="Shi W."/>
            <person name="Du L."/>
            <person name="Sun Y."/>
            <person name="Zhan W."/>
            <person name="Jiang J.F."/>
            <person name="Wang Q."/>
            <person name="Zhang B."/>
            <person name="Ji P."/>
            <person name="Bell-Sakyi L."/>
            <person name="Cui X.M."/>
            <person name="Yuan T.T."/>
            <person name="Jiang B.G."/>
            <person name="Yang W.F."/>
            <person name="Lam T.T."/>
            <person name="Chang Q.C."/>
            <person name="Ding S.J."/>
            <person name="Wang X.J."/>
            <person name="Zhu J.G."/>
            <person name="Ruan X.D."/>
            <person name="Zhao L."/>
            <person name="Wei J.T."/>
            <person name="Ye R.Z."/>
            <person name="Que T.C."/>
            <person name="Du C.H."/>
            <person name="Zhou Y.H."/>
            <person name="Cheng J.X."/>
            <person name="Dai P.F."/>
            <person name="Guo W.B."/>
            <person name="Han X.H."/>
            <person name="Huang E.J."/>
            <person name="Li L.F."/>
            <person name="Wei W."/>
            <person name="Gao Y.C."/>
            <person name="Liu J.Z."/>
            <person name="Shao H.Z."/>
            <person name="Wang X."/>
            <person name="Wang C.C."/>
            <person name="Yang T.C."/>
            <person name="Huo Q.B."/>
            <person name="Li W."/>
            <person name="Chen H.Y."/>
            <person name="Chen S.E."/>
            <person name="Zhou L.G."/>
            <person name="Ni X.B."/>
            <person name="Tian J.H."/>
            <person name="Sheng Y."/>
            <person name="Liu T."/>
            <person name="Pan Y.S."/>
            <person name="Xia L.Y."/>
            <person name="Li J."/>
            <person name="Zhao F."/>
            <person name="Cao W.C."/>
        </authorList>
    </citation>
    <scope>NUCLEOTIDE SEQUENCE [LARGE SCALE GENOMIC DNA]</scope>
    <source>
        <strain evidence="1">Iper-2018</strain>
    </source>
</reference>